<dbReference type="EMBL" id="JADTXM010000021">
    <property type="protein sequence ID" value="MBH3441445.1"/>
    <property type="molecule type" value="Genomic_DNA"/>
</dbReference>
<protein>
    <recommendedName>
        <fullName evidence="3">Phage protein</fullName>
    </recommendedName>
</protein>
<name>A0ABS0MXK0_PSELU</name>
<accession>A0ABS0MXK0</accession>
<evidence type="ECO:0000313" key="1">
    <source>
        <dbReference type="EMBL" id="MBH3441445.1"/>
    </source>
</evidence>
<gene>
    <name evidence="1" type="ORF">I5Q09_22445</name>
</gene>
<comment type="caution">
    <text evidence="1">The sequence shown here is derived from an EMBL/GenBank/DDBJ whole genome shotgun (WGS) entry which is preliminary data.</text>
</comment>
<sequence length="107" mass="12424">MDTSEIYTQPTSNVQFKFTKDCPAVAYIFCKTPGDVPVHLYDATSMTEAIEEARMRYWHVWLNNPLIKDSVKWAANRTEAVTKDYMVKAALGGQDWMFEFGFMEKIR</sequence>
<evidence type="ECO:0008006" key="3">
    <source>
        <dbReference type="Google" id="ProtNLM"/>
    </source>
</evidence>
<dbReference type="Proteomes" id="UP000638986">
    <property type="component" value="Unassembled WGS sequence"/>
</dbReference>
<dbReference type="RefSeq" id="WP_197873375.1">
    <property type="nucleotide sequence ID" value="NZ_JADTXM010000021.1"/>
</dbReference>
<reference evidence="1 2" key="1">
    <citation type="submission" date="2020-11" db="EMBL/GenBank/DDBJ databases">
        <title>Enhanced detection system for hospital associated transmission using whole genome sequencing surveillance.</title>
        <authorList>
            <person name="Harrison L.H."/>
            <person name="Van Tyne D."/>
            <person name="Marsh J.W."/>
            <person name="Griffith M.P."/>
            <person name="Snyder D.J."/>
            <person name="Cooper V.S."/>
            <person name="Mustapha M."/>
        </authorList>
    </citation>
    <scope>NUCLEOTIDE SEQUENCE [LARGE SCALE GENOMIC DNA]</scope>
    <source>
        <strain evidence="1 2">PSB00013</strain>
    </source>
</reference>
<organism evidence="1 2">
    <name type="scientific">Pseudomonas luteola</name>
    <dbReference type="NCBI Taxonomy" id="47886"/>
    <lineage>
        <taxon>Bacteria</taxon>
        <taxon>Pseudomonadati</taxon>
        <taxon>Pseudomonadota</taxon>
        <taxon>Gammaproteobacteria</taxon>
        <taxon>Pseudomonadales</taxon>
        <taxon>Pseudomonadaceae</taxon>
        <taxon>Pseudomonas</taxon>
    </lineage>
</organism>
<evidence type="ECO:0000313" key="2">
    <source>
        <dbReference type="Proteomes" id="UP000638986"/>
    </source>
</evidence>
<proteinExistence type="predicted"/>